<dbReference type="SUPFAM" id="SSF50370">
    <property type="entry name" value="Ricin B-like lectins"/>
    <property type="match status" value="2"/>
</dbReference>
<name>A0AAV8CEZ1_9POAL</name>
<sequence>MSNKATTFFIINQADVNYCLAARASKVVFALVDPRDPYQQWIKKETPTKDQEGQPAFVLVNKATNETINHSKKIGPLGLVQNYQADDNSVLWTESKDGDKDFKYIRWVGRLDYNIVANNHEIHDGRIVDLAYGTHISQRWKFVADNSKDEQVTAPKTVTISCRRKEGFNLTVRNGTVVLAPADPNDTNQIWIKDVSYANRVKDQDGKQAFALINKATGKAIKHGFGPGYLVQLAEFNRNYLDSSLLWTESEKALGFREIRMQANTSAAFNVFYVNEADSNKALLTLRLRNDSSDQEWKFQEIIDTTPEKPSNQWDPSKADIFFDGGK</sequence>
<gene>
    <name evidence="2" type="ORF">LUZ62_088356</name>
</gene>
<proteinExistence type="predicted"/>
<evidence type="ECO:0000313" key="2">
    <source>
        <dbReference type="EMBL" id="KAJ4753951.1"/>
    </source>
</evidence>
<dbReference type="Proteomes" id="UP001140206">
    <property type="component" value="Chromosome 5"/>
</dbReference>
<accession>A0AAV8CEZ1</accession>
<organism evidence="2 3">
    <name type="scientific">Rhynchospora pubera</name>
    <dbReference type="NCBI Taxonomy" id="906938"/>
    <lineage>
        <taxon>Eukaryota</taxon>
        <taxon>Viridiplantae</taxon>
        <taxon>Streptophyta</taxon>
        <taxon>Embryophyta</taxon>
        <taxon>Tracheophyta</taxon>
        <taxon>Spermatophyta</taxon>
        <taxon>Magnoliopsida</taxon>
        <taxon>Liliopsida</taxon>
        <taxon>Poales</taxon>
        <taxon>Cyperaceae</taxon>
        <taxon>Cyperoideae</taxon>
        <taxon>Rhynchosporeae</taxon>
        <taxon>Rhynchospora</taxon>
    </lineage>
</organism>
<feature type="region of interest" description="Disordered" evidence="1">
    <location>
        <begin position="306"/>
        <end position="327"/>
    </location>
</feature>
<evidence type="ECO:0000313" key="3">
    <source>
        <dbReference type="Proteomes" id="UP001140206"/>
    </source>
</evidence>
<dbReference type="AlphaFoldDB" id="A0AAV8CEZ1"/>
<dbReference type="InterPro" id="IPR040249">
    <property type="entry name" value="Ricin_B-like_lectin_EULS3-like"/>
</dbReference>
<protein>
    <submittedName>
        <fullName evidence="2">Ricin B-like lectin R40C1</fullName>
    </submittedName>
</protein>
<reference evidence="2" key="1">
    <citation type="submission" date="2022-08" db="EMBL/GenBank/DDBJ databases">
        <authorList>
            <person name="Marques A."/>
        </authorList>
    </citation>
    <scope>NUCLEOTIDE SEQUENCE</scope>
    <source>
        <strain evidence="2">RhyPub2mFocal</strain>
        <tissue evidence="2">Leaves</tissue>
    </source>
</reference>
<dbReference type="Gene3D" id="2.80.10.50">
    <property type="match status" value="1"/>
</dbReference>
<evidence type="ECO:0000256" key="1">
    <source>
        <dbReference type="SAM" id="MobiDB-lite"/>
    </source>
</evidence>
<keyword evidence="3" id="KW-1185">Reference proteome</keyword>
<dbReference type="EMBL" id="JAMFTS010000005">
    <property type="protein sequence ID" value="KAJ4753951.1"/>
    <property type="molecule type" value="Genomic_DNA"/>
</dbReference>
<dbReference type="PANTHER" id="PTHR31257:SF21">
    <property type="entry name" value="OS07G0683600 PROTEIN"/>
    <property type="match status" value="1"/>
</dbReference>
<dbReference type="InterPro" id="IPR035992">
    <property type="entry name" value="Ricin_B-like_lectins"/>
</dbReference>
<dbReference type="PANTHER" id="PTHR31257">
    <property type="entry name" value="RICIN B-LIKE LECTIN EULS3"/>
    <property type="match status" value="1"/>
</dbReference>
<comment type="caution">
    <text evidence="2">The sequence shown here is derived from an EMBL/GenBank/DDBJ whole genome shotgun (WGS) entry which is preliminary data.</text>
</comment>